<comment type="caution">
    <text evidence="3">The sequence shown here is derived from an EMBL/GenBank/DDBJ whole genome shotgun (WGS) entry which is preliminary data.</text>
</comment>
<dbReference type="InterPro" id="IPR005225">
    <property type="entry name" value="Small_GTP-bd"/>
</dbReference>
<dbReference type="GO" id="GO:0005525">
    <property type="term" value="F:GTP binding"/>
    <property type="evidence" value="ECO:0007669"/>
    <property type="project" value="UniProtKB-KW"/>
</dbReference>
<dbReference type="PRINTS" id="PR00449">
    <property type="entry name" value="RASTRNSFRMNG"/>
</dbReference>
<evidence type="ECO:0000313" key="3">
    <source>
        <dbReference type="EMBL" id="GBG25800.1"/>
    </source>
</evidence>
<dbReference type="PROSITE" id="PS51419">
    <property type="entry name" value="RAB"/>
    <property type="match status" value="1"/>
</dbReference>
<dbReference type="PANTHER" id="PTHR47977">
    <property type="entry name" value="RAS-RELATED PROTEIN RAB"/>
    <property type="match status" value="1"/>
</dbReference>
<dbReference type="SMART" id="SM00174">
    <property type="entry name" value="RHO"/>
    <property type="match status" value="1"/>
</dbReference>
<dbReference type="SMART" id="SM00173">
    <property type="entry name" value="RAS"/>
    <property type="match status" value="1"/>
</dbReference>
<dbReference type="NCBIfam" id="TIGR00231">
    <property type="entry name" value="small_GTP"/>
    <property type="match status" value="1"/>
</dbReference>
<dbReference type="AlphaFoldDB" id="A0A2R5G478"/>
<dbReference type="InterPro" id="IPR050227">
    <property type="entry name" value="Rab"/>
</dbReference>
<keyword evidence="2" id="KW-0342">GTP-binding</keyword>
<dbReference type="Pfam" id="PF00071">
    <property type="entry name" value="Ras"/>
    <property type="match status" value="1"/>
</dbReference>
<sequence length="187" mass="21325">MTVSEGQGQVRTVHVPDIVRIKVTSMGDGGVGKSCLIKRYCEERFVSKYITTVGVDYGVKTVDVEGYEVRVNFWDLSGHGEFFDVRNEFYKDTQGAILCFDLSSRRSFEALDGWLTEARKYGCSETSAQFVLVGCKSDKRRIVTEHEAQSWARERGIPYWETSSNTGANVVEMFESLFQRVVRRFVQ</sequence>
<dbReference type="PROSITE" id="PS51420">
    <property type="entry name" value="RHO"/>
    <property type="match status" value="1"/>
</dbReference>
<protein>
    <submittedName>
        <fullName evidence="3">Ras-related protein Rab-13</fullName>
    </submittedName>
</protein>
<dbReference type="OrthoDB" id="9989112at2759"/>
<proteinExistence type="predicted"/>
<accession>A0A2R5G478</accession>
<dbReference type="InParanoid" id="A0A2R5G478"/>
<reference evidence="3 4" key="1">
    <citation type="submission" date="2017-12" db="EMBL/GenBank/DDBJ databases">
        <title>Sequencing, de novo assembly and annotation of complete genome of a new Thraustochytrid species, strain FCC1311.</title>
        <authorList>
            <person name="Sedici K."/>
            <person name="Godart F."/>
            <person name="Aiese Cigliano R."/>
            <person name="Sanseverino W."/>
            <person name="Barakat M."/>
            <person name="Ortet P."/>
            <person name="Marechal E."/>
            <person name="Cagnac O."/>
            <person name="Amato A."/>
        </authorList>
    </citation>
    <scope>NUCLEOTIDE SEQUENCE [LARGE SCALE GENOMIC DNA]</scope>
</reference>
<dbReference type="SUPFAM" id="SSF52540">
    <property type="entry name" value="P-loop containing nucleoside triphosphate hydrolases"/>
    <property type="match status" value="1"/>
</dbReference>
<evidence type="ECO:0000313" key="4">
    <source>
        <dbReference type="Proteomes" id="UP000241890"/>
    </source>
</evidence>
<dbReference type="PROSITE" id="PS51421">
    <property type="entry name" value="RAS"/>
    <property type="match status" value="1"/>
</dbReference>
<evidence type="ECO:0000256" key="2">
    <source>
        <dbReference type="ARBA" id="ARBA00023134"/>
    </source>
</evidence>
<keyword evidence="4" id="KW-1185">Reference proteome</keyword>
<dbReference type="Proteomes" id="UP000241890">
    <property type="component" value="Unassembled WGS sequence"/>
</dbReference>
<evidence type="ECO:0000256" key="1">
    <source>
        <dbReference type="ARBA" id="ARBA00022741"/>
    </source>
</evidence>
<dbReference type="Gene3D" id="3.40.50.300">
    <property type="entry name" value="P-loop containing nucleotide triphosphate hydrolases"/>
    <property type="match status" value="1"/>
</dbReference>
<organism evidence="3 4">
    <name type="scientific">Hondaea fermentalgiana</name>
    <dbReference type="NCBI Taxonomy" id="2315210"/>
    <lineage>
        <taxon>Eukaryota</taxon>
        <taxon>Sar</taxon>
        <taxon>Stramenopiles</taxon>
        <taxon>Bigyra</taxon>
        <taxon>Labyrinthulomycetes</taxon>
        <taxon>Thraustochytrida</taxon>
        <taxon>Thraustochytriidae</taxon>
        <taxon>Hondaea</taxon>
    </lineage>
</organism>
<dbReference type="FunFam" id="3.40.50.300:FF:001447">
    <property type="entry name" value="Ras-related protein Rab-1B"/>
    <property type="match status" value="1"/>
</dbReference>
<dbReference type="GO" id="GO:0003924">
    <property type="term" value="F:GTPase activity"/>
    <property type="evidence" value="ECO:0007669"/>
    <property type="project" value="InterPro"/>
</dbReference>
<dbReference type="InterPro" id="IPR027417">
    <property type="entry name" value="P-loop_NTPase"/>
</dbReference>
<dbReference type="InterPro" id="IPR001806">
    <property type="entry name" value="Small_GTPase"/>
</dbReference>
<gene>
    <name evidence="3" type="ORF">FCC1311_020192</name>
</gene>
<keyword evidence="1" id="KW-0547">Nucleotide-binding</keyword>
<dbReference type="EMBL" id="BEYU01000015">
    <property type="protein sequence ID" value="GBG25800.1"/>
    <property type="molecule type" value="Genomic_DNA"/>
</dbReference>
<name>A0A2R5G478_9STRA</name>
<dbReference type="SMART" id="SM00175">
    <property type="entry name" value="RAB"/>
    <property type="match status" value="1"/>
</dbReference>